<dbReference type="InterPro" id="IPR001465">
    <property type="entry name" value="Malate_synthase_TIM"/>
</dbReference>
<dbReference type="Gene3D" id="1.20.1220.12">
    <property type="entry name" value="Malate synthase, domain III"/>
    <property type="match status" value="1"/>
</dbReference>
<dbReference type="GO" id="GO:0004474">
    <property type="term" value="F:malate synthase activity"/>
    <property type="evidence" value="ECO:0007669"/>
    <property type="project" value="UniProtKB-EC"/>
</dbReference>
<dbReference type="EC" id="2.3.3.9" evidence="2 7"/>
<dbReference type="PROSITE" id="PS00510">
    <property type="entry name" value="MALATE_SYNTHASE"/>
    <property type="match status" value="1"/>
</dbReference>
<reference evidence="12" key="1">
    <citation type="journal article" date="2019" name="Int. J. Syst. Evol. Microbiol.">
        <title>The Global Catalogue of Microorganisms (GCM) 10K type strain sequencing project: providing services to taxonomists for standard genome sequencing and annotation.</title>
        <authorList>
            <consortium name="The Broad Institute Genomics Platform"/>
            <consortium name="The Broad Institute Genome Sequencing Center for Infectious Disease"/>
            <person name="Wu L."/>
            <person name="Ma J."/>
        </authorList>
    </citation>
    <scope>NUCLEOTIDE SEQUENCE [LARGE SCALE GENOMIC DNA]</scope>
    <source>
        <strain evidence="12">CGMCC 4.7426</strain>
    </source>
</reference>
<keyword evidence="11" id="KW-0012">Acyltransferase</keyword>
<evidence type="ECO:0000256" key="3">
    <source>
        <dbReference type="ARBA" id="ARBA00022435"/>
    </source>
</evidence>
<accession>A0ABV9DKM2</accession>
<proteinExistence type="inferred from homology"/>
<evidence type="ECO:0000313" key="11">
    <source>
        <dbReference type="EMBL" id="MFC4558711.1"/>
    </source>
</evidence>
<evidence type="ECO:0000259" key="9">
    <source>
        <dbReference type="Pfam" id="PF20656"/>
    </source>
</evidence>
<dbReference type="InterPro" id="IPR019830">
    <property type="entry name" value="Malate_synthase_CS"/>
</dbReference>
<dbReference type="InterPro" id="IPR006252">
    <property type="entry name" value="Malate_synthA"/>
</dbReference>
<dbReference type="RefSeq" id="WP_390295839.1">
    <property type="nucleotide sequence ID" value="NZ_JBHSFU010000005.1"/>
</dbReference>
<comment type="caution">
    <text evidence="11">The sequence shown here is derived from an EMBL/GenBank/DDBJ whole genome shotgun (WGS) entry which is preliminary data.</text>
</comment>
<dbReference type="Pfam" id="PF20656">
    <property type="entry name" value="MS_N"/>
    <property type="match status" value="1"/>
</dbReference>
<comment type="similarity">
    <text evidence="1 7">Belongs to the malate synthase family.</text>
</comment>
<evidence type="ECO:0000259" key="10">
    <source>
        <dbReference type="Pfam" id="PF20659"/>
    </source>
</evidence>
<comment type="pathway">
    <text evidence="7">Carbohydrate metabolism; glyoxylate cycle; (S)-malate from isocitrate: step 2/2.</text>
</comment>
<dbReference type="CDD" id="cd00727">
    <property type="entry name" value="malate_synt_A"/>
    <property type="match status" value="1"/>
</dbReference>
<organism evidence="11 12">
    <name type="scientific">Virgibacillus kekensis</name>
    <dbReference type="NCBI Taxonomy" id="202261"/>
    <lineage>
        <taxon>Bacteria</taxon>
        <taxon>Bacillati</taxon>
        <taxon>Bacillota</taxon>
        <taxon>Bacilli</taxon>
        <taxon>Bacillales</taxon>
        <taxon>Bacillaceae</taxon>
        <taxon>Virgibacillus</taxon>
    </lineage>
</organism>
<keyword evidence="4 7" id="KW-0816">Tricarboxylic acid cycle</keyword>
<evidence type="ECO:0000256" key="1">
    <source>
        <dbReference type="ARBA" id="ARBA00006394"/>
    </source>
</evidence>
<keyword evidence="5 7" id="KW-0808">Transferase</keyword>
<evidence type="ECO:0000256" key="7">
    <source>
        <dbReference type="RuleBase" id="RU000555"/>
    </source>
</evidence>
<dbReference type="PIRSF" id="PIRSF001363">
    <property type="entry name" value="Malate_synth"/>
    <property type="match status" value="1"/>
</dbReference>
<feature type="domain" description="Malate synthase C-terminal" evidence="10">
    <location>
        <begin position="406"/>
        <end position="514"/>
    </location>
</feature>
<sequence length="521" mass="59447">MKSEALNISGKMRERFDEILTDDALDFLEKLHHQFDQRRKSLLDLRTHIQENLNKGNQPDFLKETADIRKGDWTIDPLPDDLQDRRVEITGPVDRKMVINALNSESKAFMADFEDATSPTWENIINGQINLKDAIRREIDFENDRGKKYQLSDTPAVLMVRPRGWHLEEKHITINGKPVSASLVDFGLYFYHNAQELIDRGTGPYFYLPKLENHLEARLWNDVFVFAQEALEIPRGTIKATVLIETITAAFEMDEILYELKEHSAGLNCGRWDYIFSFIKKFQQRPEVILPDRATVTMEVPFMRAYSLLAIQTCHKRNGPAIGGMAAQIPVKNDEQKNKTAFAKVRADKEREVADGHDGTWVAHPGMVELVKEIFNEGMPGANQIDRKREDLTVTQDQLLQVPTGKITEEGLRTNIRAGIQYIKAWLDGRGAVPINHLMEDAATAEISRAQVWQWIRHPKGVLEDGRNVTFALVEQLIDEEVGESAQAAAELFKNLVGQDRFEEFLTLPAYDQLIKGGNQE</sequence>
<dbReference type="InterPro" id="IPR046363">
    <property type="entry name" value="MS_N_TIM-barrel_dom"/>
</dbReference>
<dbReference type="EMBL" id="JBHSFU010000005">
    <property type="protein sequence ID" value="MFC4558711.1"/>
    <property type="molecule type" value="Genomic_DNA"/>
</dbReference>
<dbReference type="InterPro" id="IPR048356">
    <property type="entry name" value="MS_N"/>
</dbReference>
<evidence type="ECO:0000256" key="6">
    <source>
        <dbReference type="ARBA" id="ARBA00047918"/>
    </source>
</evidence>
<dbReference type="PANTHER" id="PTHR42902:SF1">
    <property type="entry name" value="MALATE SYNTHASE 1-RELATED"/>
    <property type="match status" value="1"/>
</dbReference>
<dbReference type="Proteomes" id="UP001595989">
    <property type="component" value="Unassembled WGS sequence"/>
</dbReference>
<name>A0ABV9DKM2_9BACI</name>
<evidence type="ECO:0000256" key="5">
    <source>
        <dbReference type="ARBA" id="ARBA00022679"/>
    </source>
</evidence>
<dbReference type="Gene3D" id="3.20.20.360">
    <property type="entry name" value="Malate synthase, domain 3"/>
    <property type="match status" value="1"/>
</dbReference>
<keyword evidence="12" id="KW-1185">Reference proteome</keyword>
<feature type="domain" description="Malate synthase N-terminal" evidence="9">
    <location>
        <begin position="8"/>
        <end position="66"/>
    </location>
</feature>
<evidence type="ECO:0000256" key="4">
    <source>
        <dbReference type="ARBA" id="ARBA00022532"/>
    </source>
</evidence>
<dbReference type="Pfam" id="PF01274">
    <property type="entry name" value="MS_TIM-barrel"/>
    <property type="match status" value="1"/>
</dbReference>
<dbReference type="SUPFAM" id="SSF51645">
    <property type="entry name" value="Malate synthase G"/>
    <property type="match status" value="1"/>
</dbReference>
<evidence type="ECO:0000256" key="2">
    <source>
        <dbReference type="ARBA" id="ARBA00012636"/>
    </source>
</evidence>
<feature type="domain" description="Malate synthase TIM barrel" evidence="8">
    <location>
        <begin position="157"/>
        <end position="402"/>
    </location>
</feature>
<comment type="catalytic activity">
    <reaction evidence="6 7">
        <text>glyoxylate + acetyl-CoA + H2O = (S)-malate + CoA + H(+)</text>
        <dbReference type="Rhea" id="RHEA:18181"/>
        <dbReference type="ChEBI" id="CHEBI:15377"/>
        <dbReference type="ChEBI" id="CHEBI:15378"/>
        <dbReference type="ChEBI" id="CHEBI:15589"/>
        <dbReference type="ChEBI" id="CHEBI:36655"/>
        <dbReference type="ChEBI" id="CHEBI:57287"/>
        <dbReference type="ChEBI" id="CHEBI:57288"/>
        <dbReference type="EC" id="2.3.3.9"/>
    </reaction>
</comment>
<dbReference type="InterPro" id="IPR044856">
    <property type="entry name" value="Malate_synth_C_sf"/>
</dbReference>
<dbReference type="InterPro" id="IPR048355">
    <property type="entry name" value="MS_C"/>
</dbReference>
<dbReference type="Pfam" id="PF20659">
    <property type="entry name" value="MS_C"/>
    <property type="match status" value="1"/>
</dbReference>
<dbReference type="NCBIfam" id="TIGR01344">
    <property type="entry name" value="malate_syn_A"/>
    <property type="match status" value="1"/>
</dbReference>
<evidence type="ECO:0000313" key="12">
    <source>
        <dbReference type="Proteomes" id="UP001595989"/>
    </source>
</evidence>
<gene>
    <name evidence="11" type="primary">aceB</name>
    <name evidence="11" type="ORF">ACFO3D_10865</name>
</gene>
<keyword evidence="3 7" id="KW-0329">Glyoxylate bypass</keyword>
<dbReference type="PANTHER" id="PTHR42902">
    <property type="entry name" value="MALATE SYNTHASE"/>
    <property type="match status" value="1"/>
</dbReference>
<protein>
    <recommendedName>
        <fullName evidence="2 7">Malate synthase</fullName>
        <ecNumber evidence="2 7">2.3.3.9</ecNumber>
    </recommendedName>
</protein>
<evidence type="ECO:0000259" key="8">
    <source>
        <dbReference type="Pfam" id="PF01274"/>
    </source>
</evidence>
<dbReference type="InterPro" id="IPR011076">
    <property type="entry name" value="Malate_synth_sf"/>
</dbReference>